<dbReference type="InterPro" id="IPR039532">
    <property type="entry name" value="TetR_C_Firmicutes"/>
</dbReference>
<evidence type="ECO:0000313" key="4">
    <source>
        <dbReference type="EMBL" id="RFT07771.1"/>
    </source>
</evidence>
<evidence type="ECO:0000256" key="1">
    <source>
        <dbReference type="ARBA" id="ARBA00023125"/>
    </source>
</evidence>
<dbReference type="EMBL" id="QQRQ01000001">
    <property type="protein sequence ID" value="RFT07771.1"/>
    <property type="molecule type" value="Genomic_DNA"/>
</dbReference>
<dbReference type="PANTHER" id="PTHR43479">
    <property type="entry name" value="ACREF/ENVCD OPERON REPRESSOR-RELATED"/>
    <property type="match status" value="1"/>
</dbReference>
<dbReference type="InterPro" id="IPR050624">
    <property type="entry name" value="HTH-type_Tx_Regulator"/>
</dbReference>
<feature type="DNA-binding region" description="H-T-H motif" evidence="2">
    <location>
        <begin position="30"/>
        <end position="49"/>
    </location>
</feature>
<dbReference type="OrthoDB" id="9810250at2"/>
<dbReference type="Pfam" id="PF00440">
    <property type="entry name" value="TetR_N"/>
    <property type="match status" value="1"/>
</dbReference>
<evidence type="ECO:0000256" key="2">
    <source>
        <dbReference type="PROSITE-ProRule" id="PRU00335"/>
    </source>
</evidence>
<dbReference type="PANTHER" id="PTHR43479:SF7">
    <property type="entry name" value="TETR-FAMILY TRANSCRIPTIONAL REGULATOR"/>
    <property type="match status" value="1"/>
</dbReference>
<sequence>MKYPTSETTKQELSAALKTLMSQKPLEKISIREITDLCGLRRETFYYHFADIYDLVKWMFEEEAIVLLRQHEGVQLWQEGLLQLFHYIQDNRAFCLCALRSIGHSHLRKFFQADIYGIVQRTVEQLSREMGCPADELVTQFYVIALVGTVESWLLGELDRTPEELIAFADVMLKDHIRGAALRIQGKSALL</sequence>
<evidence type="ECO:0000313" key="5">
    <source>
        <dbReference type="Proteomes" id="UP000260649"/>
    </source>
</evidence>
<comment type="caution">
    <text evidence="4">The sequence shown here is derived from an EMBL/GenBank/DDBJ whole genome shotgun (WGS) entry which is preliminary data.</text>
</comment>
<dbReference type="AlphaFoldDB" id="A0A3E2B749"/>
<organism evidence="4 5">
    <name type="scientific">Evtepia gabavorous</name>
    <dbReference type="NCBI Taxonomy" id="2211183"/>
    <lineage>
        <taxon>Bacteria</taxon>
        <taxon>Bacillati</taxon>
        <taxon>Bacillota</taxon>
        <taxon>Clostridia</taxon>
        <taxon>Eubacteriales</taxon>
        <taxon>Evtepia</taxon>
    </lineage>
</organism>
<dbReference type="PROSITE" id="PS50977">
    <property type="entry name" value="HTH_TETR_2"/>
    <property type="match status" value="1"/>
</dbReference>
<protein>
    <submittedName>
        <fullName evidence="4">TetR/AcrR family transcriptional regulator</fullName>
    </submittedName>
</protein>
<reference evidence="4 5" key="1">
    <citation type="submission" date="2018-07" db="EMBL/GenBank/DDBJ databases">
        <title>GABA Modulating Bacteria of the Human Gut Microbiota.</title>
        <authorList>
            <person name="Strandwitz P."/>
            <person name="Kim K.H."/>
            <person name="Terekhova D."/>
            <person name="Liu J.K."/>
            <person name="Sharma A."/>
            <person name="Levering J."/>
            <person name="Mcdonald D."/>
            <person name="Dietrich D."/>
            <person name="Ramadhar T.R."/>
            <person name="Lekbua A."/>
            <person name="Mroue N."/>
            <person name="Liston C."/>
            <person name="Stewart E.J."/>
            <person name="Dubin M.J."/>
            <person name="Zengler K."/>
            <person name="Knight R."/>
            <person name="Gilbert J.A."/>
            <person name="Clardy J."/>
            <person name="Lewis K."/>
        </authorList>
    </citation>
    <scope>NUCLEOTIDE SEQUENCE [LARGE SCALE GENOMIC DNA]</scope>
    <source>
        <strain evidence="4 5">KLE1738</strain>
    </source>
</reference>
<dbReference type="RefSeq" id="WP_021919551.1">
    <property type="nucleotide sequence ID" value="NZ_CAKXKJ010000002.1"/>
</dbReference>
<keyword evidence="5" id="KW-1185">Reference proteome</keyword>
<keyword evidence="1 2" id="KW-0238">DNA-binding</keyword>
<dbReference type="Pfam" id="PF14278">
    <property type="entry name" value="TetR_C_8"/>
    <property type="match status" value="1"/>
</dbReference>
<dbReference type="Proteomes" id="UP000260649">
    <property type="component" value="Unassembled WGS sequence"/>
</dbReference>
<evidence type="ECO:0000259" key="3">
    <source>
        <dbReference type="PROSITE" id="PS50977"/>
    </source>
</evidence>
<dbReference type="InterPro" id="IPR001647">
    <property type="entry name" value="HTH_TetR"/>
</dbReference>
<gene>
    <name evidence="4" type="ORF">DV520_01170</name>
</gene>
<name>A0A3E2B749_9FIRM</name>
<dbReference type="GeneID" id="97994344"/>
<accession>A0A3E2B749</accession>
<dbReference type="SUPFAM" id="SSF46689">
    <property type="entry name" value="Homeodomain-like"/>
    <property type="match status" value="1"/>
</dbReference>
<proteinExistence type="predicted"/>
<dbReference type="InterPro" id="IPR009057">
    <property type="entry name" value="Homeodomain-like_sf"/>
</dbReference>
<dbReference type="GO" id="GO:0003677">
    <property type="term" value="F:DNA binding"/>
    <property type="evidence" value="ECO:0007669"/>
    <property type="project" value="UniProtKB-UniRule"/>
</dbReference>
<feature type="domain" description="HTH tetR-type" evidence="3">
    <location>
        <begin position="7"/>
        <end position="67"/>
    </location>
</feature>
<dbReference type="Gene3D" id="1.10.357.10">
    <property type="entry name" value="Tetracycline Repressor, domain 2"/>
    <property type="match status" value="1"/>
</dbReference>